<dbReference type="Pfam" id="PF22599">
    <property type="entry name" value="SecDF_P1_head"/>
    <property type="match status" value="1"/>
</dbReference>
<dbReference type="SUPFAM" id="SSF82866">
    <property type="entry name" value="Multidrug efflux transporter AcrB transmembrane domain"/>
    <property type="match status" value="1"/>
</dbReference>
<organism evidence="14">
    <name type="scientific">anaerobic digester metagenome</name>
    <dbReference type="NCBI Taxonomy" id="1263854"/>
    <lineage>
        <taxon>unclassified sequences</taxon>
        <taxon>metagenomes</taxon>
        <taxon>ecological metagenomes</taxon>
    </lineage>
</organism>
<evidence type="ECO:0000256" key="6">
    <source>
        <dbReference type="ARBA" id="ARBA00022927"/>
    </source>
</evidence>
<evidence type="ECO:0000256" key="1">
    <source>
        <dbReference type="ARBA" id="ARBA00004651"/>
    </source>
</evidence>
<dbReference type="PANTHER" id="PTHR30081">
    <property type="entry name" value="PROTEIN-EXPORT MEMBRANE PROTEIN SEC"/>
    <property type="match status" value="1"/>
</dbReference>
<evidence type="ECO:0000259" key="11">
    <source>
        <dbReference type="Pfam" id="PF02355"/>
    </source>
</evidence>
<feature type="transmembrane region" description="Helical" evidence="10">
    <location>
        <begin position="360"/>
        <end position="380"/>
    </location>
</feature>
<dbReference type="PANTHER" id="PTHR30081:SF1">
    <property type="entry name" value="PROTEIN TRANSLOCASE SUBUNIT SECD"/>
    <property type="match status" value="1"/>
</dbReference>
<keyword evidence="2" id="KW-0813">Transport</keyword>
<reference evidence="14" key="1">
    <citation type="submission" date="2019-03" db="EMBL/GenBank/DDBJ databases">
        <authorList>
            <person name="Hao L."/>
        </authorList>
    </citation>
    <scope>NUCLEOTIDE SEQUENCE</scope>
</reference>
<keyword evidence="7 10" id="KW-1133">Transmembrane helix</keyword>
<evidence type="ECO:0000256" key="5">
    <source>
        <dbReference type="ARBA" id="ARBA00022692"/>
    </source>
</evidence>
<feature type="domain" description="Protein export membrane protein SecD/SecF C-terminal" evidence="11">
    <location>
        <begin position="343"/>
        <end position="509"/>
    </location>
</feature>
<gene>
    <name evidence="14" type="primary">secD</name>
    <name evidence="14" type="ORF">SCFA_890004</name>
</gene>
<dbReference type="Pfam" id="PF02355">
    <property type="entry name" value="SecD_SecF_C"/>
    <property type="match status" value="1"/>
</dbReference>
<keyword evidence="6" id="KW-0653">Protein transport</keyword>
<evidence type="ECO:0000256" key="4">
    <source>
        <dbReference type="ARBA" id="ARBA00022519"/>
    </source>
</evidence>
<dbReference type="Gene3D" id="3.30.70.3400">
    <property type="match status" value="2"/>
</dbReference>
<keyword evidence="9 10" id="KW-0472">Membrane</keyword>
<dbReference type="GO" id="GO:0006886">
    <property type="term" value="P:intracellular protein transport"/>
    <property type="evidence" value="ECO:0007669"/>
    <property type="project" value="InterPro"/>
</dbReference>
<dbReference type="EMBL" id="CAADRM010000157">
    <property type="protein sequence ID" value="VFU18657.1"/>
    <property type="molecule type" value="Genomic_DNA"/>
</dbReference>
<dbReference type="NCBIfam" id="TIGR00916">
    <property type="entry name" value="2A0604s01"/>
    <property type="match status" value="1"/>
</dbReference>
<dbReference type="Gene3D" id="3.30.1360.200">
    <property type="match status" value="1"/>
</dbReference>
<dbReference type="InterPro" id="IPR022813">
    <property type="entry name" value="SecD/SecF_arch_bac"/>
</dbReference>
<feature type="domain" description="Protein translocase subunit SecDF P1" evidence="12">
    <location>
        <begin position="153"/>
        <end position="212"/>
    </location>
</feature>
<keyword evidence="3" id="KW-1003">Cell membrane</keyword>
<sequence length="524" mass="57292">MDRFKLKGLLILAVLVLGILFAAPSFFGSKEVPEGWIGPKEKIKLGLDLQGGMHLVLRVVADKAVESRMNSTVSDLRAQMVKQRIHYSKAVSDSPETIQIALRVPDDYDKLSDLVRGSYPYLQEVNRSSKDGVMTVEYRMSASQVATIRSQAVEQALETVRNRIDQFGVSEPSIIPQGDDRIVLQLPGVTDPERAKALLKNTAILEFKLVDEEHSVQDALRGNVPSGSYIAYMKEGNQPILLQQRAVMTGDLLDDARMRIQSTYNEPYVEISFNREGGRIFERVTSENTGKRLAILLDGKVYSAPVIREAISGGKAIIEGRFTDEEASDLAIILRAGSLPAPVEVLEERTVGPSLGQDSIYQGFLSMIIGGLVVVVFMIVYYKFSGLIADLVLIANIVLILGALAVLGATLTLPGLGGIVLTIGMAIDANVLVYERIKEELRLGRTAKMAVDAGYKNALPAILDANITTLIAAIVLFQFGTGPVQGFAVTLSIGIIASLFTALVLCRWIQEWLVNYQKIERISI</sequence>
<evidence type="ECO:0000256" key="7">
    <source>
        <dbReference type="ARBA" id="ARBA00022989"/>
    </source>
</evidence>
<dbReference type="Gene3D" id="1.20.1640.10">
    <property type="entry name" value="Multidrug efflux transporter AcrB transmembrane domain"/>
    <property type="match status" value="1"/>
</dbReference>
<feature type="transmembrane region" description="Helical" evidence="10">
    <location>
        <begin position="486"/>
        <end position="509"/>
    </location>
</feature>
<keyword evidence="4" id="KW-0997">Cell inner membrane</keyword>
<feature type="transmembrane region" description="Helical" evidence="10">
    <location>
        <begin position="458"/>
        <end position="480"/>
    </location>
</feature>
<evidence type="ECO:0000256" key="10">
    <source>
        <dbReference type="SAM" id="Phobius"/>
    </source>
</evidence>
<accession>A0A485M5F9</accession>
<dbReference type="FunFam" id="1.20.1640.10:FF:000004">
    <property type="entry name" value="Protein translocase subunit SecD"/>
    <property type="match status" value="1"/>
</dbReference>
<feature type="transmembrane region" description="Helical" evidence="10">
    <location>
        <begin position="415"/>
        <end position="437"/>
    </location>
</feature>
<dbReference type="InterPro" id="IPR005791">
    <property type="entry name" value="SecD"/>
</dbReference>
<evidence type="ECO:0000256" key="2">
    <source>
        <dbReference type="ARBA" id="ARBA00022448"/>
    </source>
</evidence>
<dbReference type="InterPro" id="IPR055344">
    <property type="entry name" value="SecD_SecF_C_bact"/>
</dbReference>
<keyword evidence="5 10" id="KW-0812">Transmembrane</keyword>
<dbReference type="AlphaFoldDB" id="A0A485M5F9"/>
<comment type="subcellular location">
    <subcellularLocation>
        <location evidence="1">Cell membrane</location>
        <topology evidence="1">Multi-pass membrane protein</topology>
    </subcellularLocation>
</comment>
<dbReference type="InterPro" id="IPR001036">
    <property type="entry name" value="Acrflvin-R"/>
</dbReference>
<dbReference type="GO" id="GO:0015450">
    <property type="term" value="F:protein-transporting ATPase activity"/>
    <property type="evidence" value="ECO:0007669"/>
    <property type="project" value="InterPro"/>
</dbReference>
<protein>
    <submittedName>
        <fullName evidence="14">Protein translocase subunit SecD</fullName>
    </submittedName>
</protein>
<name>A0A485M5F9_9ZZZZ</name>
<dbReference type="NCBIfam" id="TIGR01129">
    <property type="entry name" value="secD"/>
    <property type="match status" value="1"/>
</dbReference>
<evidence type="ECO:0000256" key="9">
    <source>
        <dbReference type="ARBA" id="ARBA00023136"/>
    </source>
</evidence>
<feature type="transmembrane region" description="Helical" evidence="10">
    <location>
        <begin position="387"/>
        <end position="409"/>
    </location>
</feature>
<dbReference type="InterPro" id="IPR048631">
    <property type="entry name" value="SecD_1st"/>
</dbReference>
<evidence type="ECO:0000259" key="12">
    <source>
        <dbReference type="Pfam" id="PF21760"/>
    </source>
</evidence>
<feature type="domain" description="SecDF P1 head subdomain" evidence="13">
    <location>
        <begin position="232"/>
        <end position="341"/>
    </location>
</feature>
<dbReference type="FunFam" id="3.30.1360.200:FF:000002">
    <property type="entry name" value="Preprotein translocase subunit SecD"/>
    <property type="match status" value="1"/>
</dbReference>
<evidence type="ECO:0000256" key="8">
    <source>
        <dbReference type="ARBA" id="ARBA00023010"/>
    </source>
</evidence>
<dbReference type="InterPro" id="IPR048634">
    <property type="entry name" value="SecD_SecF_C"/>
</dbReference>
<proteinExistence type="inferred from homology"/>
<keyword evidence="8" id="KW-0811">Translocation</keyword>
<evidence type="ECO:0000256" key="3">
    <source>
        <dbReference type="ARBA" id="ARBA00022475"/>
    </source>
</evidence>
<dbReference type="PRINTS" id="PR00702">
    <property type="entry name" value="ACRIFLAVINRP"/>
</dbReference>
<dbReference type="HAMAP" id="MF_01463_B">
    <property type="entry name" value="SecD_B"/>
    <property type="match status" value="1"/>
</dbReference>
<dbReference type="GO" id="GO:0005886">
    <property type="term" value="C:plasma membrane"/>
    <property type="evidence" value="ECO:0007669"/>
    <property type="project" value="UniProtKB-SubCell"/>
</dbReference>
<evidence type="ECO:0000259" key="13">
    <source>
        <dbReference type="Pfam" id="PF22599"/>
    </source>
</evidence>
<dbReference type="Pfam" id="PF21760">
    <property type="entry name" value="SecD_1st"/>
    <property type="match status" value="1"/>
</dbReference>
<dbReference type="InterPro" id="IPR054384">
    <property type="entry name" value="SecDF_P1_head"/>
</dbReference>
<evidence type="ECO:0000313" key="14">
    <source>
        <dbReference type="EMBL" id="VFU18657.1"/>
    </source>
</evidence>